<keyword evidence="6 7" id="KW-0472">Membrane</keyword>
<dbReference type="InterPro" id="IPR000402">
    <property type="entry name" value="Na/K_ATPase_sub_beta"/>
</dbReference>
<evidence type="ECO:0008006" key="10">
    <source>
        <dbReference type="Google" id="ProtNLM"/>
    </source>
</evidence>
<organism evidence="8 9">
    <name type="scientific">Sinanodonta woodiana</name>
    <name type="common">Chinese pond mussel</name>
    <name type="synonym">Anodonta woodiana</name>
    <dbReference type="NCBI Taxonomy" id="1069815"/>
    <lineage>
        <taxon>Eukaryota</taxon>
        <taxon>Metazoa</taxon>
        <taxon>Spiralia</taxon>
        <taxon>Lophotrochozoa</taxon>
        <taxon>Mollusca</taxon>
        <taxon>Bivalvia</taxon>
        <taxon>Autobranchia</taxon>
        <taxon>Heteroconchia</taxon>
        <taxon>Palaeoheterodonta</taxon>
        <taxon>Unionida</taxon>
        <taxon>Unionoidea</taxon>
        <taxon>Unionidae</taxon>
        <taxon>Unioninae</taxon>
        <taxon>Sinanodonta</taxon>
    </lineage>
</organism>
<keyword evidence="3 7" id="KW-0812">Transmembrane</keyword>
<dbReference type="PANTHER" id="PTHR11523">
    <property type="entry name" value="SODIUM/POTASSIUM-DEPENDENT ATPASE BETA SUBUNIT"/>
    <property type="match status" value="1"/>
</dbReference>
<sequence length="311" mass="35666">MASTVRSTTIDTVVSGHQKSTLRSRFQDFANFLFDPEETTILGRTARSWGEICLFYLVFYSCLAGFFAAMMAVFYQTLDWNVPRLRGPDSLLRQNPGLGMRPVADVGSTLIRLNKAKPSSFQHHQDNIQGFLAFYENEMQQADTGVLIDCESTQEMRRPEDFDKACRFDIKMLGEDCVKQQGYGLEDGQPCVLLKINKVYDWIPELYTNDTVPDEIRANWAENHVTVQCEGENPADKDNIGPILYYPPNGFHVKYFPFRNQQGYRSPLVFVRFDAPVTGVLIMVTCKIYARNIYHDFNEKAGQIHFEFLVD</sequence>
<evidence type="ECO:0000256" key="7">
    <source>
        <dbReference type="SAM" id="Phobius"/>
    </source>
</evidence>
<evidence type="ECO:0000256" key="1">
    <source>
        <dbReference type="ARBA" id="ARBA00004606"/>
    </source>
</evidence>
<dbReference type="Pfam" id="PF00287">
    <property type="entry name" value="Na_K-ATPase"/>
    <property type="match status" value="1"/>
</dbReference>
<dbReference type="InterPro" id="IPR038702">
    <property type="entry name" value="Na/K_ATPase_sub_beta_sf"/>
</dbReference>
<dbReference type="Proteomes" id="UP001634394">
    <property type="component" value="Unassembled WGS sequence"/>
</dbReference>
<accession>A0ABD3V5W6</accession>
<proteinExistence type="inferred from homology"/>
<evidence type="ECO:0000313" key="9">
    <source>
        <dbReference type="Proteomes" id="UP001634394"/>
    </source>
</evidence>
<reference evidence="8 9" key="1">
    <citation type="submission" date="2024-11" db="EMBL/GenBank/DDBJ databases">
        <title>Chromosome-level genome assembly of the freshwater bivalve Anodonta woodiana.</title>
        <authorList>
            <person name="Chen X."/>
        </authorList>
    </citation>
    <scope>NUCLEOTIDE SEQUENCE [LARGE SCALE GENOMIC DNA]</scope>
    <source>
        <strain evidence="8">MN2024</strain>
        <tissue evidence="8">Gills</tissue>
    </source>
</reference>
<evidence type="ECO:0000256" key="5">
    <source>
        <dbReference type="ARBA" id="ARBA00022989"/>
    </source>
</evidence>
<keyword evidence="4" id="KW-0735">Signal-anchor</keyword>
<dbReference type="AlphaFoldDB" id="A0ABD3V5W6"/>
<name>A0ABD3V5W6_SINWO</name>
<evidence type="ECO:0000256" key="3">
    <source>
        <dbReference type="ARBA" id="ARBA00022692"/>
    </source>
</evidence>
<comment type="similarity">
    <text evidence="2">Belongs to the X(+)/potassium ATPases subunit beta family.</text>
</comment>
<evidence type="ECO:0000313" key="8">
    <source>
        <dbReference type="EMBL" id="KAL3856845.1"/>
    </source>
</evidence>
<dbReference type="EMBL" id="JBJQND010000013">
    <property type="protein sequence ID" value="KAL3856845.1"/>
    <property type="molecule type" value="Genomic_DNA"/>
</dbReference>
<evidence type="ECO:0000256" key="2">
    <source>
        <dbReference type="ARBA" id="ARBA00005876"/>
    </source>
</evidence>
<comment type="caution">
    <text evidence="8">The sequence shown here is derived from an EMBL/GenBank/DDBJ whole genome shotgun (WGS) entry which is preliminary data.</text>
</comment>
<keyword evidence="9" id="KW-1185">Reference proteome</keyword>
<keyword evidence="5 7" id="KW-1133">Transmembrane helix</keyword>
<feature type="transmembrane region" description="Helical" evidence="7">
    <location>
        <begin position="54"/>
        <end position="75"/>
    </location>
</feature>
<comment type="subcellular location">
    <subcellularLocation>
        <location evidence="1">Membrane</location>
        <topology evidence="1">Single-pass type II membrane protein</topology>
    </subcellularLocation>
</comment>
<dbReference type="PROSITE" id="PS00390">
    <property type="entry name" value="ATPASE_NA_K_BETA_1"/>
    <property type="match status" value="1"/>
</dbReference>
<dbReference type="GO" id="GO:0016020">
    <property type="term" value="C:membrane"/>
    <property type="evidence" value="ECO:0007669"/>
    <property type="project" value="UniProtKB-SubCell"/>
</dbReference>
<gene>
    <name evidence="8" type="ORF">ACJMK2_011556</name>
</gene>
<protein>
    <recommendedName>
        <fullName evidence="10">Sodium/potassium-transporting ATPase subunit beta</fullName>
    </recommendedName>
</protein>
<dbReference type="Gene3D" id="2.60.40.1660">
    <property type="entry name" value="Na, k-atpase alpha subunit"/>
    <property type="match status" value="1"/>
</dbReference>
<dbReference type="PANTHER" id="PTHR11523:SF28">
    <property type="entry name" value="NA_K-ATPASE BETA SUBUNIT ISOFORM 4-RELATED"/>
    <property type="match status" value="1"/>
</dbReference>
<evidence type="ECO:0000256" key="4">
    <source>
        <dbReference type="ARBA" id="ARBA00022968"/>
    </source>
</evidence>
<evidence type="ECO:0000256" key="6">
    <source>
        <dbReference type="ARBA" id="ARBA00023136"/>
    </source>
</evidence>